<dbReference type="PANTHER" id="PTHR35867:SF1">
    <property type="entry name" value="PROTEIN RSEC"/>
    <property type="match status" value="1"/>
</dbReference>
<dbReference type="InterPro" id="IPR007359">
    <property type="entry name" value="SigmaE_reg_RseC_MucC"/>
</dbReference>
<keyword evidence="1" id="KW-1133">Transmembrane helix</keyword>
<proteinExistence type="predicted"/>
<name>A0A4R6SEI2_9FIRM</name>
<dbReference type="Pfam" id="PF04246">
    <property type="entry name" value="RseC_MucC"/>
    <property type="match status" value="1"/>
</dbReference>
<sequence length="150" mass="16956">MEEQGKVVENSGRIARVLITRHSACSKCDKTCPLSEQDSHDQDQIIMEVENEIGAVKGEQVKLEMEKKNLVFASLIIYIIPIINMIAGYFLGDWMATKANILSGEGFGILSSILFLGFSFIIIRLIDTKFKNNKNFEPVITQIIRNNKYI</sequence>
<dbReference type="EMBL" id="SNXX01000004">
    <property type="protein sequence ID" value="TDQ00123.1"/>
    <property type="molecule type" value="Genomic_DNA"/>
</dbReference>
<evidence type="ECO:0000313" key="5">
    <source>
        <dbReference type="Proteomes" id="UP000295176"/>
    </source>
</evidence>
<feature type="transmembrane region" description="Helical" evidence="1">
    <location>
        <begin position="106"/>
        <end position="126"/>
    </location>
</feature>
<dbReference type="AlphaFoldDB" id="A0A4R6SEI2"/>
<dbReference type="OrthoDB" id="307768at2"/>
<protein>
    <submittedName>
        <fullName evidence="2">RseC/MucC-like positive regulator of sigma(E)</fullName>
    </submittedName>
</protein>
<evidence type="ECO:0000313" key="2">
    <source>
        <dbReference type="EMBL" id="TDQ00123.1"/>
    </source>
</evidence>
<organism evidence="2 5">
    <name type="scientific">Halanaerobium saccharolyticum</name>
    <dbReference type="NCBI Taxonomy" id="43595"/>
    <lineage>
        <taxon>Bacteria</taxon>
        <taxon>Bacillati</taxon>
        <taxon>Bacillota</taxon>
        <taxon>Clostridia</taxon>
        <taxon>Halanaerobiales</taxon>
        <taxon>Halanaerobiaceae</taxon>
        <taxon>Halanaerobium</taxon>
    </lineage>
</organism>
<dbReference type="Proteomes" id="UP000294697">
    <property type="component" value="Unassembled WGS sequence"/>
</dbReference>
<evidence type="ECO:0000313" key="4">
    <source>
        <dbReference type="Proteomes" id="UP000294697"/>
    </source>
</evidence>
<comment type="caution">
    <text evidence="2">The sequence shown here is derived from an EMBL/GenBank/DDBJ whole genome shotgun (WGS) entry which is preliminary data.</text>
</comment>
<dbReference type="PANTHER" id="PTHR35867">
    <property type="entry name" value="PROTEIN RSEC"/>
    <property type="match status" value="1"/>
</dbReference>
<dbReference type="PIRSF" id="PIRSF004923">
    <property type="entry name" value="RseC"/>
    <property type="match status" value="1"/>
</dbReference>
<accession>A0A4R6SEI2</accession>
<evidence type="ECO:0000256" key="1">
    <source>
        <dbReference type="SAM" id="Phobius"/>
    </source>
</evidence>
<dbReference type="InterPro" id="IPR026268">
    <property type="entry name" value="RseC"/>
</dbReference>
<keyword evidence="1" id="KW-0472">Membrane</keyword>
<dbReference type="EMBL" id="SODA01000024">
    <property type="protein sequence ID" value="TDW00912.1"/>
    <property type="molecule type" value="Genomic_DNA"/>
</dbReference>
<dbReference type="Proteomes" id="UP000295176">
    <property type="component" value="Unassembled WGS sequence"/>
</dbReference>
<reference evidence="4 5" key="1">
    <citation type="submission" date="2019-03" db="EMBL/GenBank/DDBJ databases">
        <title>Subsurface microbial communities from deep shales in Ohio and West Virginia, USA.</title>
        <authorList>
            <person name="Wrighton K."/>
        </authorList>
    </citation>
    <scope>NUCLEOTIDE SEQUENCE [LARGE SCALE GENOMIC DNA]</scope>
    <source>
        <strain evidence="2 5">MSL 7</strain>
        <strain evidence="3 4">MSL9.2</strain>
    </source>
</reference>
<gene>
    <name evidence="2" type="ORF">C7957_104124</name>
    <name evidence="3" type="ORF">C8C77_12427</name>
</gene>
<keyword evidence="1" id="KW-0812">Transmembrane</keyword>
<feature type="transmembrane region" description="Helical" evidence="1">
    <location>
        <begin position="70"/>
        <end position="91"/>
    </location>
</feature>
<dbReference type="RefSeq" id="WP_114489558.1">
    <property type="nucleotide sequence ID" value="NZ_SNXX01000004.1"/>
</dbReference>
<evidence type="ECO:0000313" key="3">
    <source>
        <dbReference type="EMBL" id="TDW00912.1"/>
    </source>
</evidence>